<dbReference type="Proteomes" id="UP001181693">
    <property type="component" value="Unassembled WGS sequence"/>
</dbReference>
<dbReference type="AlphaFoldDB" id="A0AAV2ZI56"/>
<comment type="caution">
    <text evidence="1">The sequence shown here is derived from an EMBL/GenBank/DDBJ whole genome shotgun (WGS) entry which is preliminary data.</text>
</comment>
<proteinExistence type="predicted"/>
<name>A0AAV2ZI56_PYXAD</name>
<sequence length="70" mass="7871">MCGSIYILILPAGDVYWHGTPEETLLHSQMPVTLMLLLNYYYNPPTSTLSLVPPQLSHCKGDYTVPICME</sequence>
<keyword evidence="2" id="KW-1185">Reference proteome</keyword>
<evidence type="ECO:0000313" key="1">
    <source>
        <dbReference type="EMBL" id="DBA15521.1"/>
    </source>
</evidence>
<evidence type="ECO:0000313" key="2">
    <source>
        <dbReference type="Proteomes" id="UP001181693"/>
    </source>
</evidence>
<gene>
    <name evidence="1" type="ORF">GDO54_004720</name>
</gene>
<dbReference type="EMBL" id="DYDO01000012">
    <property type="protein sequence ID" value="DBA15521.1"/>
    <property type="molecule type" value="Genomic_DNA"/>
</dbReference>
<organism evidence="1 2">
    <name type="scientific">Pyxicephalus adspersus</name>
    <name type="common">African bullfrog</name>
    <dbReference type="NCBI Taxonomy" id="30357"/>
    <lineage>
        <taxon>Eukaryota</taxon>
        <taxon>Metazoa</taxon>
        <taxon>Chordata</taxon>
        <taxon>Craniata</taxon>
        <taxon>Vertebrata</taxon>
        <taxon>Euteleostomi</taxon>
        <taxon>Amphibia</taxon>
        <taxon>Batrachia</taxon>
        <taxon>Anura</taxon>
        <taxon>Neobatrachia</taxon>
        <taxon>Ranoidea</taxon>
        <taxon>Pyxicephalidae</taxon>
        <taxon>Pyxicephalinae</taxon>
        <taxon>Pyxicephalus</taxon>
    </lineage>
</organism>
<reference evidence="1" key="1">
    <citation type="thesis" date="2020" institute="ProQuest LLC" country="789 East Eisenhower Parkway, Ann Arbor, MI, USA">
        <title>Comparative Genomics and Chromosome Evolution.</title>
        <authorList>
            <person name="Mudd A.B."/>
        </authorList>
    </citation>
    <scope>NUCLEOTIDE SEQUENCE</scope>
    <source>
        <strain evidence="1">1538</strain>
        <tissue evidence="1">Blood</tissue>
    </source>
</reference>
<accession>A0AAV2ZI56</accession>
<protein>
    <submittedName>
        <fullName evidence="1">Uncharacterized protein</fullName>
    </submittedName>
</protein>